<dbReference type="InterPro" id="IPR000008">
    <property type="entry name" value="C2_dom"/>
</dbReference>
<dbReference type="PANTHER" id="PTHR10857:SF106">
    <property type="entry name" value="C2 DOMAIN-CONTAINING PROTEIN"/>
    <property type="match status" value="1"/>
</dbReference>
<dbReference type="PANTHER" id="PTHR10857">
    <property type="entry name" value="COPINE"/>
    <property type="match status" value="1"/>
</dbReference>
<dbReference type="CDD" id="cd04048">
    <property type="entry name" value="C2A_Copine"/>
    <property type="match status" value="1"/>
</dbReference>
<protein>
    <submittedName>
        <fullName evidence="3">Copine-8-like</fullName>
    </submittedName>
</protein>
<organism evidence="2 3">
    <name type="scientific">Saccoglossus kowalevskii</name>
    <name type="common">Acorn worm</name>
    <dbReference type="NCBI Taxonomy" id="10224"/>
    <lineage>
        <taxon>Eukaryota</taxon>
        <taxon>Metazoa</taxon>
        <taxon>Hemichordata</taxon>
        <taxon>Enteropneusta</taxon>
        <taxon>Harrimaniidae</taxon>
        <taxon>Saccoglossus</taxon>
    </lineage>
</organism>
<keyword evidence="2" id="KW-1185">Reference proteome</keyword>
<dbReference type="GeneID" id="100375756"/>
<feature type="domain" description="C2" evidence="1">
    <location>
        <begin position="1"/>
        <end position="102"/>
    </location>
</feature>
<gene>
    <name evidence="3" type="primary">LOC100375756</name>
</gene>
<dbReference type="SMART" id="SM00239">
    <property type="entry name" value="C2"/>
    <property type="match status" value="2"/>
</dbReference>
<evidence type="ECO:0000313" key="2">
    <source>
        <dbReference type="Proteomes" id="UP000694865"/>
    </source>
</evidence>
<dbReference type="InterPro" id="IPR045052">
    <property type="entry name" value="Copine"/>
</dbReference>
<dbReference type="Pfam" id="PF00168">
    <property type="entry name" value="C2"/>
    <property type="match status" value="2"/>
</dbReference>
<dbReference type="CDD" id="cd04047">
    <property type="entry name" value="C2B_Copine"/>
    <property type="match status" value="1"/>
</dbReference>
<feature type="domain" description="C2" evidence="1">
    <location>
        <begin position="108"/>
        <end position="231"/>
    </location>
</feature>
<dbReference type="Gene3D" id="2.60.40.150">
    <property type="entry name" value="C2 domain"/>
    <property type="match status" value="2"/>
</dbReference>
<reference evidence="3" key="1">
    <citation type="submission" date="2025-08" db="UniProtKB">
        <authorList>
            <consortium name="RefSeq"/>
        </authorList>
    </citation>
    <scope>IDENTIFICATION</scope>
    <source>
        <tissue evidence="3">Testes</tissue>
    </source>
</reference>
<feature type="non-terminal residue" evidence="3">
    <location>
        <position position="286"/>
    </location>
</feature>
<feature type="non-terminal residue" evidence="3">
    <location>
        <position position="1"/>
    </location>
</feature>
<dbReference type="InterPro" id="IPR035892">
    <property type="entry name" value="C2_domain_sf"/>
</dbReference>
<dbReference type="SUPFAM" id="SSF49562">
    <property type="entry name" value="C2 domain (Calcium/lipid-binding domain, CaLB)"/>
    <property type="match status" value="2"/>
</dbReference>
<name>A0ABM0GKX4_SACKO</name>
<dbReference type="RefSeq" id="XP_002732170.1">
    <property type="nucleotide sequence ID" value="XM_002732124.1"/>
</dbReference>
<dbReference type="Proteomes" id="UP000694865">
    <property type="component" value="Unplaced"/>
</dbReference>
<accession>A0ABM0GKX4</accession>
<evidence type="ECO:0000259" key="1">
    <source>
        <dbReference type="PROSITE" id="PS50004"/>
    </source>
</evidence>
<proteinExistence type="predicted"/>
<evidence type="ECO:0000313" key="3">
    <source>
        <dbReference type="RefSeq" id="XP_002732170.1"/>
    </source>
</evidence>
<dbReference type="InterPro" id="IPR037768">
    <property type="entry name" value="C2B_Copine"/>
</dbReference>
<sequence>NLLDMDTFSKSDPMCVMFIQPMGTKNFVEFGRTEVIWDNLNPDFVTKFVLDYFFEERQELKFELYDVDSKSKDLRKHDFLGAATCALGAIVGSNGGRMTLPLSGLAKNAGTIILQCEELSDCRDLVTMQFKGEKLDKKDFFGKSDPFLVFYRCNEDGSYTICHKTEVIKNTLNPNWKPFSIMVRSLCNGDYDRTIKVECYDWNSSGSHEIIGEFTTSLRQLSQGPGAGNHYECVNKVKQKKKKSYKHSGMITLLSCSVEPQHSFLDYIRGGTQLNFTVAIDFTASN</sequence>
<dbReference type="PROSITE" id="PS50004">
    <property type="entry name" value="C2"/>
    <property type="match status" value="2"/>
</dbReference>